<dbReference type="InterPro" id="IPR050512">
    <property type="entry name" value="Sulf_AdTrans/APS_kinase"/>
</dbReference>
<dbReference type="Proteomes" id="UP000789738">
    <property type="component" value="Unassembled WGS sequence"/>
</dbReference>
<dbReference type="NCBIfam" id="NF004041">
    <property type="entry name" value="PRK05541.1"/>
    <property type="match status" value="1"/>
</dbReference>
<dbReference type="EC" id="2.7.1.224" evidence="2"/>
<dbReference type="InterPro" id="IPR059117">
    <property type="entry name" value="APS_kinase_dom"/>
</dbReference>
<dbReference type="GO" id="GO:0019379">
    <property type="term" value="P:sulfate assimilation, phosphoadenylyl sulfate reduction by phosphoadenylyl-sulfate reductase (thioredoxin)"/>
    <property type="evidence" value="ECO:0007669"/>
    <property type="project" value="TreeGrafter"/>
</dbReference>
<dbReference type="RefSeq" id="WP_210889006.1">
    <property type="nucleotide sequence ID" value="NZ_CAKJVE010000004.1"/>
</dbReference>
<dbReference type="PRINTS" id="PR01100">
    <property type="entry name" value="SHIKIMTKNASE"/>
</dbReference>
<proteinExistence type="predicted"/>
<keyword evidence="2" id="KW-0808">Transferase</keyword>
<dbReference type="GO" id="GO:0016301">
    <property type="term" value="F:kinase activity"/>
    <property type="evidence" value="ECO:0007669"/>
    <property type="project" value="UniProtKB-KW"/>
</dbReference>
<dbReference type="InterPro" id="IPR027417">
    <property type="entry name" value="P-loop_NTPase"/>
</dbReference>
<dbReference type="SUPFAM" id="SSF52540">
    <property type="entry name" value="P-loop containing nucleoside triphosphate hydrolases"/>
    <property type="match status" value="1"/>
</dbReference>
<dbReference type="GO" id="GO:0005737">
    <property type="term" value="C:cytoplasm"/>
    <property type="evidence" value="ECO:0007669"/>
    <property type="project" value="TreeGrafter"/>
</dbReference>
<dbReference type="PANTHER" id="PTHR42700:SF1">
    <property type="entry name" value="SULFATE ADENYLYLTRANSFERASE"/>
    <property type="match status" value="1"/>
</dbReference>
<dbReference type="EMBL" id="CAKJVE010000004">
    <property type="protein sequence ID" value="CAG9705212.1"/>
    <property type="molecule type" value="Genomic_DNA"/>
</dbReference>
<dbReference type="PANTHER" id="PTHR42700">
    <property type="entry name" value="SULFATE ADENYLYLTRANSFERASE"/>
    <property type="match status" value="1"/>
</dbReference>
<evidence type="ECO:0000259" key="1">
    <source>
        <dbReference type="Pfam" id="PF01583"/>
    </source>
</evidence>
<dbReference type="Pfam" id="PF01583">
    <property type="entry name" value="APS_kinase"/>
    <property type="match status" value="1"/>
</dbReference>
<feature type="domain" description="APS kinase" evidence="1">
    <location>
        <begin position="3"/>
        <end position="148"/>
    </location>
</feature>
<protein>
    <submittedName>
        <fullName evidence="2">Cytidine diphosphoramidate kinase</fullName>
        <ecNumber evidence="2">2.7.1.224</ecNumber>
    </submittedName>
</protein>
<evidence type="ECO:0000313" key="2">
    <source>
        <dbReference type="EMBL" id="CAG9705212.1"/>
    </source>
</evidence>
<dbReference type="AlphaFoldDB" id="A0AA86JE98"/>
<dbReference type="GO" id="GO:0004781">
    <property type="term" value="F:sulfate adenylyltransferase (ATP) activity"/>
    <property type="evidence" value="ECO:0007669"/>
    <property type="project" value="TreeGrafter"/>
</dbReference>
<comment type="caution">
    <text evidence="2">The sequence shown here is derived from an EMBL/GenBank/DDBJ whole genome shotgun (WGS) entry which is preliminary data.</text>
</comment>
<sequence>MNGAVYWITGLSGAGKTTIGKFLYEELRKYRNNIVLLDGDILRNIFKCNGYSNKERNELAFQYSNLCLMLSEQGIDVIICTVAMYDNIRLWNRKKIKNYKEIYLKVPIEILIERDQKGLYSRAINKQEDNVLGINCEFEEPKQPDLVIINDGSKNPNEIIKVLIQKLEED</sequence>
<dbReference type="Gene3D" id="3.40.50.300">
    <property type="entry name" value="P-loop containing nucleotide triphosphate hydrolases"/>
    <property type="match status" value="1"/>
</dbReference>
<organism evidence="2 3">
    <name type="scientific">Clostridium neonatale</name>
    <dbReference type="NCBI Taxonomy" id="137838"/>
    <lineage>
        <taxon>Bacteria</taxon>
        <taxon>Bacillati</taxon>
        <taxon>Bacillota</taxon>
        <taxon>Clostridia</taxon>
        <taxon>Eubacteriales</taxon>
        <taxon>Clostridiaceae</taxon>
        <taxon>Clostridium</taxon>
    </lineage>
</organism>
<accession>A0AA86JE98</accession>
<keyword evidence="2" id="KW-0418">Kinase</keyword>
<reference evidence="2" key="1">
    <citation type="submission" date="2021-10" db="EMBL/GenBank/DDBJ databases">
        <authorList>
            <person name="Mesa V."/>
        </authorList>
    </citation>
    <scope>NUCLEOTIDE SEQUENCE</scope>
    <source>
        <strain evidence="2">CC3_PB</strain>
    </source>
</reference>
<evidence type="ECO:0000313" key="3">
    <source>
        <dbReference type="Proteomes" id="UP000789738"/>
    </source>
</evidence>
<name>A0AA86JE98_9CLOT</name>
<gene>
    <name evidence="2" type="ORF">CNEO_41715</name>
</gene>
<dbReference type="GO" id="GO:0010134">
    <property type="term" value="P:sulfate assimilation via adenylyl sulfate reduction"/>
    <property type="evidence" value="ECO:0007669"/>
    <property type="project" value="TreeGrafter"/>
</dbReference>